<name>A0ABU1WWV9_SPHXE</name>
<protein>
    <recommendedName>
        <fullName evidence="4">Lipoprotein</fullName>
    </recommendedName>
</protein>
<dbReference type="EMBL" id="JAVDWV010000002">
    <property type="protein sequence ID" value="MDR7153793.1"/>
    <property type="molecule type" value="Genomic_DNA"/>
</dbReference>
<sequence length="153" mass="16878">MKPQASSTVAKLMVGLGLCIAVAPYAQACPTYTPQEVLASRPYDRIVAATIVSVVRGASHKPRWEPWSATAKTISSAKGIADDSLFSLSRNFVDCDDGEPTPKVGEIWILYLKWDGSKYYPFYSLPFAEARKMDARFGRSKRIQNGTPPPHIQ</sequence>
<evidence type="ECO:0000313" key="3">
    <source>
        <dbReference type="Proteomes" id="UP001267638"/>
    </source>
</evidence>
<dbReference type="RefSeq" id="WP_310221914.1">
    <property type="nucleotide sequence ID" value="NZ_JAVDWV010000002.1"/>
</dbReference>
<organism evidence="2 3">
    <name type="scientific">Sphingobium xenophagum</name>
    <dbReference type="NCBI Taxonomy" id="121428"/>
    <lineage>
        <taxon>Bacteria</taxon>
        <taxon>Pseudomonadati</taxon>
        <taxon>Pseudomonadota</taxon>
        <taxon>Alphaproteobacteria</taxon>
        <taxon>Sphingomonadales</taxon>
        <taxon>Sphingomonadaceae</taxon>
        <taxon>Sphingobium</taxon>
    </lineage>
</organism>
<reference evidence="2 3" key="1">
    <citation type="submission" date="2023-07" db="EMBL/GenBank/DDBJ databases">
        <title>Sorghum-associated microbial communities from plants grown in Nebraska, USA.</title>
        <authorList>
            <person name="Schachtman D."/>
        </authorList>
    </citation>
    <scope>NUCLEOTIDE SEQUENCE [LARGE SCALE GENOMIC DNA]</scope>
    <source>
        <strain evidence="2 3">4256</strain>
    </source>
</reference>
<evidence type="ECO:0000256" key="1">
    <source>
        <dbReference type="SAM" id="SignalP"/>
    </source>
</evidence>
<feature type="signal peptide" evidence="1">
    <location>
        <begin position="1"/>
        <end position="28"/>
    </location>
</feature>
<dbReference type="Proteomes" id="UP001267638">
    <property type="component" value="Unassembled WGS sequence"/>
</dbReference>
<gene>
    <name evidence="2" type="ORF">J2W40_000590</name>
</gene>
<keyword evidence="1" id="KW-0732">Signal</keyword>
<evidence type="ECO:0008006" key="4">
    <source>
        <dbReference type="Google" id="ProtNLM"/>
    </source>
</evidence>
<comment type="caution">
    <text evidence="2">The sequence shown here is derived from an EMBL/GenBank/DDBJ whole genome shotgun (WGS) entry which is preliminary data.</text>
</comment>
<evidence type="ECO:0000313" key="2">
    <source>
        <dbReference type="EMBL" id="MDR7153793.1"/>
    </source>
</evidence>
<keyword evidence="3" id="KW-1185">Reference proteome</keyword>
<feature type="chain" id="PRO_5047454508" description="Lipoprotein" evidence="1">
    <location>
        <begin position="29"/>
        <end position="153"/>
    </location>
</feature>
<accession>A0ABU1WWV9</accession>
<proteinExistence type="predicted"/>